<dbReference type="Proteomes" id="UP000662783">
    <property type="component" value="Chromosome"/>
</dbReference>
<proteinExistence type="predicted"/>
<dbReference type="CDD" id="cd02440">
    <property type="entry name" value="AdoMet_MTases"/>
    <property type="match status" value="1"/>
</dbReference>
<dbReference type="InterPro" id="IPR029063">
    <property type="entry name" value="SAM-dependent_MTases_sf"/>
</dbReference>
<dbReference type="InterPro" id="IPR025714">
    <property type="entry name" value="Methyltranfer_dom"/>
</dbReference>
<protein>
    <submittedName>
        <fullName evidence="4">Class I SAM-dependent methyltransferase</fullName>
    </submittedName>
</protein>
<evidence type="ECO:0000256" key="1">
    <source>
        <dbReference type="ARBA" id="ARBA00022603"/>
    </source>
</evidence>
<dbReference type="Pfam" id="PF13847">
    <property type="entry name" value="Methyltransf_31"/>
    <property type="match status" value="1"/>
</dbReference>
<keyword evidence="1 4" id="KW-0489">Methyltransferase</keyword>
<name>A0A974WL19_9BACT</name>
<dbReference type="PANTHER" id="PTHR44942:SF4">
    <property type="entry name" value="METHYLTRANSFERASE TYPE 11 DOMAIN-CONTAINING PROTEIN"/>
    <property type="match status" value="1"/>
</dbReference>
<dbReference type="EMBL" id="CP070608">
    <property type="protein sequence ID" value="QSE99182.1"/>
    <property type="molecule type" value="Genomic_DNA"/>
</dbReference>
<sequence length="435" mass="50545">MMSEIILILYTTKYRKGGDKFKRVARTMKDELSSNGSEVISLSIESKAEIKEIFKTLASQNKSIKEFHFIGHSGMYGPMYGTVAYPEQFSPYELKKLVIPFAHNAKAYFHCCRSARWFAPYFSRVQNVTTFGYHWYTSFSSNKARYKLDVSKDPFKPLYCFGCPGKKSHGYLTSVKKYLGLVKAEPLKEFKPEQGEIDSTYNSVAELYNNVFQDIKVRSDEYKWIISHLPKNKDINVLDIGCGNGALLKELANKITSGTGVDISKNLIRFAKNNNVKHSNLQFEQLNGPELPFKDNTFDLVISMLSFRYLDWDPIMKEIQRVTNPEGKLLIIDMVTAPVKLTEYPQLLRSKLKHYIHRIRYKAFYKNLRKLVHNPNWKGMLKYNPIRSEHEMKWYIESRFPGRKVEVINIGYNARIIAFDTESMENIKNINLSYP</sequence>
<dbReference type="SUPFAM" id="SSF53335">
    <property type="entry name" value="S-adenosyl-L-methionine-dependent methyltransferases"/>
    <property type="match status" value="1"/>
</dbReference>
<evidence type="ECO:0000259" key="3">
    <source>
        <dbReference type="Pfam" id="PF13847"/>
    </source>
</evidence>
<dbReference type="Gene3D" id="3.40.50.150">
    <property type="entry name" value="Vaccinia Virus protein VP39"/>
    <property type="match status" value="1"/>
</dbReference>
<organism evidence="4 5">
    <name type="scientific">Fulvivirga lutea</name>
    <dbReference type="NCBI Taxonomy" id="2810512"/>
    <lineage>
        <taxon>Bacteria</taxon>
        <taxon>Pseudomonadati</taxon>
        <taxon>Bacteroidota</taxon>
        <taxon>Cytophagia</taxon>
        <taxon>Cytophagales</taxon>
        <taxon>Fulvivirgaceae</taxon>
        <taxon>Fulvivirga</taxon>
    </lineage>
</organism>
<reference evidence="4" key="1">
    <citation type="submission" date="2021-02" db="EMBL/GenBank/DDBJ databases">
        <title>Fulvivirga sp. S481 isolated from sea water.</title>
        <authorList>
            <person name="Bae S.S."/>
            <person name="Baek K."/>
        </authorList>
    </citation>
    <scope>NUCLEOTIDE SEQUENCE</scope>
    <source>
        <strain evidence="4">S481</strain>
    </source>
</reference>
<keyword evidence="5" id="KW-1185">Reference proteome</keyword>
<accession>A0A974WL19</accession>
<dbReference type="PANTHER" id="PTHR44942">
    <property type="entry name" value="METHYLTRANSF_11 DOMAIN-CONTAINING PROTEIN"/>
    <property type="match status" value="1"/>
</dbReference>
<evidence type="ECO:0000256" key="2">
    <source>
        <dbReference type="ARBA" id="ARBA00022679"/>
    </source>
</evidence>
<evidence type="ECO:0000313" key="4">
    <source>
        <dbReference type="EMBL" id="QSE99182.1"/>
    </source>
</evidence>
<dbReference type="RefSeq" id="WP_205723693.1">
    <property type="nucleotide sequence ID" value="NZ_CP070608.1"/>
</dbReference>
<keyword evidence="2" id="KW-0808">Transferase</keyword>
<feature type="domain" description="Methyltransferase" evidence="3">
    <location>
        <begin position="232"/>
        <end position="355"/>
    </location>
</feature>
<dbReference type="InterPro" id="IPR051052">
    <property type="entry name" value="Diverse_substrate_MTase"/>
</dbReference>
<dbReference type="GO" id="GO:0032259">
    <property type="term" value="P:methylation"/>
    <property type="evidence" value="ECO:0007669"/>
    <property type="project" value="UniProtKB-KW"/>
</dbReference>
<gene>
    <name evidence="4" type="ORF">JR347_08865</name>
</gene>
<evidence type="ECO:0000313" key="5">
    <source>
        <dbReference type="Proteomes" id="UP000662783"/>
    </source>
</evidence>
<dbReference type="GO" id="GO:0008757">
    <property type="term" value="F:S-adenosylmethionine-dependent methyltransferase activity"/>
    <property type="evidence" value="ECO:0007669"/>
    <property type="project" value="InterPro"/>
</dbReference>
<dbReference type="AlphaFoldDB" id="A0A974WL19"/>
<dbReference type="KEGG" id="fuv:JR347_08865"/>